<dbReference type="SMART" id="SM00219">
    <property type="entry name" value="TyrKc"/>
    <property type="match status" value="1"/>
</dbReference>
<reference evidence="3 4" key="1">
    <citation type="submission" date="2015-12" db="EMBL/GenBank/DDBJ databases">
        <title>The genome of Folsomia candida.</title>
        <authorList>
            <person name="Faddeeva A."/>
            <person name="Derks M.F."/>
            <person name="Anvar Y."/>
            <person name="Smit S."/>
            <person name="Van Straalen N."/>
            <person name="Roelofs D."/>
        </authorList>
    </citation>
    <scope>NUCLEOTIDE SEQUENCE [LARGE SCALE GENOMIC DNA]</scope>
    <source>
        <strain evidence="3 4">VU population</strain>
        <tissue evidence="3">Whole body</tissue>
    </source>
</reference>
<dbReference type="SUPFAM" id="SSF56112">
    <property type="entry name" value="Protein kinase-like (PK-like)"/>
    <property type="match status" value="1"/>
</dbReference>
<feature type="compositionally biased region" description="Polar residues" evidence="1">
    <location>
        <begin position="235"/>
        <end position="251"/>
    </location>
</feature>
<protein>
    <submittedName>
        <fullName evidence="3">ALK tyrosine kinase receptor</fullName>
    </submittedName>
</protein>
<evidence type="ECO:0000313" key="4">
    <source>
        <dbReference type="Proteomes" id="UP000198287"/>
    </source>
</evidence>
<keyword evidence="3" id="KW-0675">Receptor</keyword>
<evidence type="ECO:0000259" key="2">
    <source>
        <dbReference type="SMART" id="SM00219"/>
    </source>
</evidence>
<dbReference type="InterPro" id="IPR050122">
    <property type="entry name" value="RTK"/>
</dbReference>
<dbReference type="PRINTS" id="PR00109">
    <property type="entry name" value="TYRKINASE"/>
</dbReference>
<accession>A0A226ESQ1</accession>
<sequence>MKSSLGGYGVDVGVCSNRSFESHVDEGKNGIRQHNFCHPFIPITENFVLKRRWNVISNNVARRLCWIEKYEKKSGDSSPVFFSRLPLDLLFRLERRKYLISLLPSKCYRSYGVLLWEIFSLGYMPYPGRGNQDVMQLVTNGGRLEAPSNCPTPVYGIMTQCWHPIPEERPHFSTIMERLGYCIQDPEVVNAPLPIFQRPPSSERDATLMRPLNSDDSTTSCLRIVQGHYPRSSHHSSLSHNEPMSPNSSTADYLVPLTPLSNPTTPPPPPDSAVTSPTSDIPESHSTETILEDDEVASDQNDVSSSKDTATTNKGRFKSNLKAGSRPSSTSGGTINGMDNGITLTPSNLNANINVTVNPSEVTNTKLNSTKKGAQYIDSKRKGDKTPDEEIRC</sequence>
<feature type="region of interest" description="Disordered" evidence="1">
    <location>
        <begin position="197"/>
        <end position="341"/>
    </location>
</feature>
<feature type="domain" description="Tyrosine-protein kinase catalytic" evidence="2">
    <location>
        <begin position="47"/>
        <end position="179"/>
    </location>
</feature>
<name>A0A226ESQ1_FOLCA</name>
<keyword evidence="3" id="KW-0808">Transferase</keyword>
<dbReference type="Proteomes" id="UP000198287">
    <property type="component" value="Unassembled WGS sequence"/>
</dbReference>
<feature type="compositionally biased region" description="Polar residues" evidence="1">
    <location>
        <begin position="298"/>
        <end position="314"/>
    </location>
</feature>
<dbReference type="STRING" id="158441.A0A226ESQ1"/>
<dbReference type="PANTHER" id="PTHR24416:SF604">
    <property type="entry name" value="RECEPTOR PROTEIN-TYROSINE KINASE"/>
    <property type="match status" value="1"/>
</dbReference>
<feature type="compositionally biased region" description="Basic and acidic residues" evidence="1">
    <location>
        <begin position="378"/>
        <end position="393"/>
    </location>
</feature>
<proteinExistence type="predicted"/>
<evidence type="ECO:0000313" key="3">
    <source>
        <dbReference type="EMBL" id="OXA59626.1"/>
    </source>
</evidence>
<dbReference type="GO" id="GO:0007169">
    <property type="term" value="P:cell surface receptor protein tyrosine kinase signaling pathway"/>
    <property type="evidence" value="ECO:0007669"/>
    <property type="project" value="TreeGrafter"/>
</dbReference>
<dbReference type="GO" id="GO:0005886">
    <property type="term" value="C:plasma membrane"/>
    <property type="evidence" value="ECO:0007669"/>
    <property type="project" value="TreeGrafter"/>
</dbReference>
<feature type="region of interest" description="Disordered" evidence="1">
    <location>
        <begin position="364"/>
        <end position="393"/>
    </location>
</feature>
<comment type="caution">
    <text evidence="3">The sequence shown here is derived from an EMBL/GenBank/DDBJ whole genome shotgun (WGS) entry which is preliminary data.</text>
</comment>
<dbReference type="GO" id="GO:0043235">
    <property type="term" value="C:receptor complex"/>
    <property type="evidence" value="ECO:0007669"/>
    <property type="project" value="TreeGrafter"/>
</dbReference>
<dbReference type="GO" id="GO:0004714">
    <property type="term" value="F:transmembrane receptor protein tyrosine kinase activity"/>
    <property type="evidence" value="ECO:0007669"/>
    <property type="project" value="TreeGrafter"/>
</dbReference>
<keyword evidence="4" id="KW-1185">Reference proteome</keyword>
<dbReference type="InterPro" id="IPR011009">
    <property type="entry name" value="Kinase-like_dom_sf"/>
</dbReference>
<dbReference type="OrthoDB" id="73209at2759"/>
<dbReference type="Pfam" id="PF07714">
    <property type="entry name" value="PK_Tyr_Ser-Thr"/>
    <property type="match status" value="1"/>
</dbReference>
<dbReference type="GO" id="GO:0045664">
    <property type="term" value="P:regulation of neuron differentiation"/>
    <property type="evidence" value="ECO:0007669"/>
    <property type="project" value="TreeGrafter"/>
</dbReference>
<dbReference type="InterPro" id="IPR020635">
    <property type="entry name" value="Tyr_kinase_cat_dom"/>
</dbReference>
<organism evidence="3 4">
    <name type="scientific">Folsomia candida</name>
    <name type="common">Springtail</name>
    <dbReference type="NCBI Taxonomy" id="158441"/>
    <lineage>
        <taxon>Eukaryota</taxon>
        <taxon>Metazoa</taxon>
        <taxon>Ecdysozoa</taxon>
        <taxon>Arthropoda</taxon>
        <taxon>Hexapoda</taxon>
        <taxon>Collembola</taxon>
        <taxon>Entomobryomorpha</taxon>
        <taxon>Isotomoidea</taxon>
        <taxon>Isotomidae</taxon>
        <taxon>Proisotominae</taxon>
        <taxon>Folsomia</taxon>
    </lineage>
</organism>
<keyword evidence="3" id="KW-0418">Kinase</keyword>
<evidence type="ECO:0000256" key="1">
    <source>
        <dbReference type="SAM" id="MobiDB-lite"/>
    </source>
</evidence>
<gene>
    <name evidence="3" type="ORF">Fcan01_06213</name>
</gene>
<dbReference type="Gene3D" id="1.10.510.10">
    <property type="entry name" value="Transferase(Phosphotransferase) domain 1"/>
    <property type="match status" value="1"/>
</dbReference>
<dbReference type="AlphaFoldDB" id="A0A226ESQ1"/>
<dbReference type="PANTHER" id="PTHR24416">
    <property type="entry name" value="TYROSINE-PROTEIN KINASE RECEPTOR"/>
    <property type="match status" value="1"/>
</dbReference>
<dbReference type="InterPro" id="IPR001245">
    <property type="entry name" value="Ser-Thr/Tyr_kinase_cat_dom"/>
</dbReference>
<dbReference type="EMBL" id="LNIX01000002">
    <property type="protein sequence ID" value="OXA59626.1"/>
    <property type="molecule type" value="Genomic_DNA"/>
</dbReference>